<keyword evidence="1" id="KW-0547">Nucleotide-binding</keyword>
<proteinExistence type="predicted"/>
<feature type="domain" description="ABC transporter" evidence="3">
    <location>
        <begin position="12"/>
        <end position="122"/>
    </location>
</feature>
<dbReference type="GO" id="GO:0016887">
    <property type="term" value="F:ATP hydrolysis activity"/>
    <property type="evidence" value="ECO:0007669"/>
    <property type="project" value="InterPro"/>
</dbReference>
<gene>
    <name evidence="4" type="ORF">HOLleu_06681</name>
</gene>
<dbReference type="PANTHER" id="PTHR24223:SF461">
    <property type="entry name" value="ATP-BINDING CASSETTE SUB-FAMILY C MEMBER SUR"/>
    <property type="match status" value="1"/>
</dbReference>
<dbReference type="PANTHER" id="PTHR24223">
    <property type="entry name" value="ATP-BINDING CASSETTE SUB-FAMILY C"/>
    <property type="match status" value="1"/>
</dbReference>
<dbReference type="EMBL" id="JAIZAY010000002">
    <property type="protein sequence ID" value="KAJ8047635.1"/>
    <property type="molecule type" value="Genomic_DNA"/>
</dbReference>
<name>A0A9Q1CMH1_HOLLE</name>
<evidence type="ECO:0000256" key="1">
    <source>
        <dbReference type="ARBA" id="ARBA00022741"/>
    </source>
</evidence>
<dbReference type="InterPro" id="IPR027417">
    <property type="entry name" value="P-loop_NTPase"/>
</dbReference>
<dbReference type="InterPro" id="IPR050173">
    <property type="entry name" value="ABC_transporter_C-like"/>
</dbReference>
<dbReference type="OrthoDB" id="6500128at2759"/>
<keyword evidence="5" id="KW-1185">Reference proteome</keyword>
<keyword evidence="2 4" id="KW-0067">ATP-binding</keyword>
<accession>A0A9Q1CMH1</accession>
<dbReference type="GO" id="GO:0005524">
    <property type="term" value="F:ATP binding"/>
    <property type="evidence" value="ECO:0007669"/>
    <property type="project" value="UniProtKB-KW"/>
</dbReference>
<dbReference type="Proteomes" id="UP001152320">
    <property type="component" value="Chromosome 2"/>
</dbReference>
<organism evidence="4 5">
    <name type="scientific">Holothuria leucospilota</name>
    <name type="common">Black long sea cucumber</name>
    <name type="synonym">Mertensiothuria leucospilota</name>
    <dbReference type="NCBI Taxonomy" id="206669"/>
    <lineage>
        <taxon>Eukaryota</taxon>
        <taxon>Metazoa</taxon>
        <taxon>Echinodermata</taxon>
        <taxon>Eleutherozoa</taxon>
        <taxon>Echinozoa</taxon>
        <taxon>Holothuroidea</taxon>
        <taxon>Aspidochirotacea</taxon>
        <taxon>Aspidochirotida</taxon>
        <taxon>Holothuriidae</taxon>
        <taxon>Holothuria</taxon>
    </lineage>
</organism>
<dbReference type="GO" id="GO:0042626">
    <property type="term" value="F:ATPase-coupled transmembrane transporter activity"/>
    <property type="evidence" value="ECO:0007669"/>
    <property type="project" value="TreeGrafter"/>
</dbReference>
<evidence type="ECO:0000259" key="3">
    <source>
        <dbReference type="Pfam" id="PF00005"/>
    </source>
</evidence>
<dbReference type="AlphaFoldDB" id="A0A9Q1CMH1"/>
<dbReference type="InterPro" id="IPR017871">
    <property type="entry name" value="ABC_transporter-like_CS"/>
</dbReference>
<dbReference type="PROSITE" id="PS00211">
    <property type="entry name" value="ABC_TRANSPORTER_1"/>
    <property type="match status" value="1"/>
</dbReference>
<comment type="caution">
    <text evidence="4">The sequence shown here is derived from an EMBL/GenBank/DDBJ whole genome shotgun (WGS) entry which is preliminary data.</text>
</comment>
<dbReference type="SUPFAM" id="SSF52540">
    <property type="entry name" value="P-loop containing nucleoside triphosphate hydrolases"/>
    <property type="match status" value="1"/>
</dbReference>
<protein>
    <submittedName>
        <fullName evidence="4">ATP-binding cassette sub-family C member 9</fullName>
    </submittedName>
</protein>
<reference evidence="4" key="1">
    <citation type="submission" date="2021-10" db="EMBL/GenBank/DDBJ databases">
        <title>Tropical sea cucumber genome reveals ecological adaptation and Cuvierian tubules defense mechanism.</title>
        <authorList>
            <person name="Chen T."/>
        </authorList>
    </citation>
    <scope>NUCLEOTIDE SEQUENCE</scope>
    <source>
        <strain evidence="4">Nanhai2018</strain>
        <tissue evidence="4">Muscle</tissue>
    </source>
</reference>
<evidence type="ECO:0000313" key="5">
    <source>
        <dbReference type="Proteomes" id="UP001152320"/>
    </source>
</evidence>
<dbReference type="InterPro" id="IPR003439">
    <property type="entry name" value="ABC_transporter-like_ATP-bd"/>
</dbReference>
<evidence type="ECO:0000313" key="4">
    <source>
        <dbReference type="EMBL" id="KAJ8047635.1"/>
    </source>
</evidence>
<dbReference type="GO" id="GO:0016020">
    <property type="term" value="C:membrane"/>
    <property type="evidence" value="ECO:0007669"/>
    <property type="project" value="TreeGrafter"/>
</dbReference>
<dbReference type="Pfam" id="PF00005">
    <property type="entry name" value="ABC_tran"/>
    <property type="match status" value="1"/>
</dbReference>
<evidence type="ECO:0000256" key="2">
    <source>
        <dbReference type="ARBA" id="ARBA00022840"/>
    </source>
</evidence>
<sequence length="194" mass="21806">MSIEELCFFFLSGRILIDGQDISQVPLTQLRRKIAIIPQDPVLFTGSIRFNLDPFNERTDDELWESLEIAQLKKVVTDLPDGLDGLVTEGGENFSVGQRQLFCLARAFLRKSKILVMDEATASIDMETVSFMITPYWSGFENVGGYLSRHRVATILDSDKILTLDDGNLVEYDHPDTLLNKEGSIFASLVNAKK</sequence>
<dbReference type="Gene3D" id="3.40.50.300">
    <property type="entry name" value="P-loop containing nucleotide triphosphate hydrolases"/>
    <property type="match status" value="1"/>
</dbReference>